<gene>
    <name evidence="2" type="ORF">M9458_018283</name>
</gene>
<feature type="non-terminal residue" evidence="2">
    <location>
        <position position="1"/>
    </location>
</feature>
<feature type="region of interest" description="Disordered" evidence="1">
    <location>
        <begin position="1"/>
        <end position="23"/>
    </location>
</feature>
<sequence length="59" mass="6253">IETERGTESVIGNGTETGRTDGTEIETEIGIEIETGTETGTVTDGCGETTVHRIANQRE</sequence>
<comment type="caution">
    <text evidence="2">The sequence shown here is derived from an EMBL/GenBank/DDBJ whole genome shotgun (WGS) entry which is preliminary data.</text>
</comment>
<organism evidence="2 3">
    <name type="scientific">Cirrhinus mrigala</name>
    <name type="common">Mrigala</name>
    <dbReference type="NCBI Taxonomy" id="683832"/>
    <lineage>
        <taxon>Eukaryota</taxon>
        <taxon>Metazoa</taxon>
        <taxon>Chordata</taxon>
        <taxon>Craniata</taxon>
        <taxon>Vertebrata</taxon>
        <taxon>Euteleostomi</taxon>
        <taxon>Actinopterygii</taxon>
        <taxon>Neopterygii</taxon>
        <taxon>Teleostei</taxon>
        <taxon>Ostariophysi</taxon>
        <taxon>Cypriniformes</taxon>
        <taxon>Cyprinidae</taxon>
        <taxon>Labeoninae</taxon>
        <taxon>Labeonini</taxon>
        <taxon>Cirrhinus</taxon>
    </lineage>
</organism>
<feature type="non-terminal residue" evidence="2">
    <location>
        <position position="59"/>
    </location>
</feature>
<dbReference type="AlphaFoldDB" id="A0ABD0QKP4"/>
<evidence type="ECO:0000313" key="3">
    <source>
        <dbReference type="Proteomes" id="UP001529510"/>
    </source>
</evidence>
<dbReference type="Proteomes" id="UP001529510">
    <property type="component" value="Unassembled WGS sequence"/>
</dbReference>
<protein>
    <submittedName>
        <fullName evidence="2">Uncharacterized protein</fullName>
    </submittedName>
</protein>
<proteinExistence type="predicted"/>
<evidence type="ECO:0000313" key="2">
    <source>
        <dbReference type="EMBL" id="KAL0186613.1"/>
    </source>
</evidence>
<dbReference type="EMBL" id="JAMKFB020000008">
    <property type="protein sequence ID" value="KAL0186613.1"/>
    <property type="molecule type" value="Genomic_DNA"/>
</dbReference>
<reference evidence="2 3" key="1">
    <citation type="submission" date="2024-05" db="EMBL/GenBank/DDBJ databases">
        <title>Genome sequencing and assembly of Indian major carp, Cirrhinus mrigala (Hamilton, 1822).</title>
        <authorList>
            <person name="Mohindra V."/>
            <person name="Chowdhury L.M."/>
            <person name="Lal K."/>
            <person name="Jena J.K."/>
        </authorList>
    </citation>
    <scope>NUCLEOTIDE SEQUENCE [LARGE SCALE GENOMIC DNA]</scope>
    <source>
        <strain evidence="2">CM1030</strain>
        <tissue evidence="2">Blood</tissue>
    </source>
</reference>
<evidence type="ECO:0000256" key="1">
    <source>
        <dbReference type="SAM" id="MobiDB-lite"/>
    </source>
</evidence>
<accession>A0ABD0QKP4</accession>
<name>A0ABD0QKP4_CIRMR</name>
<keyword evidence="3" id="KW-1185">Reference proteome</keyword>